<keyword evidence="1" id="KW-1133">Transmembrane helix</keyword>
<evidence type="ECO:0000313" key="2">
    <source>
        <dbReference type="EMBL" id="AIE94237.1"/>
    </source>
</evidence>
<reference evidence="2" key="1">
    <citation type="journal article" date="2014" name="Genome Biol. Evol.">
        <title>Pangenome evidence for extensive interdomain horizontal transfer affecting lineage core and shell genes in uncultured planktonic thaumarchaeota and euryarchaeota.</title>
        <authorList>
            <person name="Deschamps P."/>
            <person name="Zivanovic Y."/>
            <person name="Moreira D."/>
            <person name="Rodriguez-Valera F."/>
            <person name="Lopez-Garcia P."/>
        </authorList>
    </citation>
    <scope>NUCLEOTIDE SEQUENCE</scope>
</reference>
<organism evidence="2">
    <name type="scientific">uncultured marine thaumarchaeote AD1000_44_B05</name>
    <dbReference type="NCBI Taxonomy" id="1455917"/>
    <lineage>
        <taxon>Archaea</taxon>
        <taxon>Nitrososphaerota</taxon>
        <taxon>environmental samples</taxon>
    </lineage>
</organism>
<protein>
    <submittedName>
        <fullName evidence="2">Uncharacterized protein</fullName>
    </submittedName>
</protein>
<dbReference type="AlphaFoldDB" id="A0A075FX84"/>
<feature type="transmembrane region" description="Helical" evidence="1">
    <location>
        <begin position="26"/>
        <end position="44"/>
    </location>
</feature>
<keyword evidence="1" id="KW-0472">Membrane</keyword>
<evidence type="ECO:0000256" key="1">
    <source>
        <dbReference type="SAM" id="Phobius"/>
    </source>
</evidence>
<sequence length="75" mass="8068">MGWCAIFHITNRTIALPFLTKDSKSVVVASVVFASVFFLVTGLFEKTGIGFVSSLNGFFLVGCTGFLIACSILKK</sequence>
<accession>A0A075FX84</accession>
<name>A0A075FX84_9ARCH</name>
<proteinExistence type="predicted"/>
<keyword evidence="1" id="KW-0812">Transmembrane</keyword>
<dbReference type="EMBL" id="KF900417">
    <property type="protein sequence ID" value="AIE94237.1"/>
    <property type="molecule type" value="Genomic_DNA"/>
</dbReference>
<feature type="transmembrane region" description="Helical" evidence="1">
    <location>
        <begin position="50"/>
        <end position="73"/>
    </location>
</feature>